<evidence type="ECO:0000256" key="6">
    <source>
        <dbReference type="ARBA" id="ARBA00023136"/>
    </source>
</evidence>
<evidence type="ECO:0000256" key="3">
    <source>
        <dbReference type="ARBA" id="ARBA00022475"/>
    </source>
</evidence>
<organism evidence="8 9">
    <name type="scientific">Rarispira pelagica</name>
    <dbReference type="NCBI Taxonomy" id="3141764"/>
    <lineage>
        <taxon>Bacteria</taxon>
        <taxon>Pseudomonadati</taxon>
        <taxon>Spirochaetota</taxon>
        <taxon>Spirochaetia</taxon>
        <taxon>Winmispirales</taxon>
        <taxon>Winmispiraceae</taxon>
        <taxon>Rarispira</taxon>
    </lineage>
</organism>
<keyword evidence="3" id="KW-1003">Cell membrane</keyword>
<dbReference type="PANTHER" id="PTHR33508:SF10">
    <property type="entry name" value="UPF0056 INNER MEMBRANE PROTEIN YHGN"/>
    <property type="match status" value="1"/>
</dbReference>
<reference evidence="8 9" key="1">
    <citation type="submission" date="2024-03" db="EMBL/GenBank/DDBJ databases">
        <title>Ignisphaera cupida sp. nov., a hyperthermophilic hydrolytic archaeon from a hot spring of Kamchatka, and proposal of Ignisphaeraceae fam. nov.</title>
        <authorList>
            <person name="Podosokorskaya O.A."/>
            <person name="Elcheninov A.G."/>
            <person name="Maltseva A.I."/>
            <person name="Zayulina K.S."/>
            <person name="Novikov A."/>
            <person name="Merkel A.Y."/>
        </authorList>
    </citation>
    <scope>NUCLEOTIDE SEQUENCE [LARGE SCALE GENOMIC DNA]</scope>
    <source>
        <strain evidence="8 9">38H-sp</strain>
    </source>
</reference>
<feature type="transmembrane region" description="Helical" evidence="7">
    <location>
        <begin position="69"/>
        <end position="90"/>
    </location>
</feature>
<evidence type="ECO:0000256" key="2">
    <source>
        <dbReference type="ARBA" id="ARBA00009784"/>
    </source>
</evidence>
<comment type="caution">
    <text evidence="8">The sequence shown here is derived from an EMBL/GenBank/DDBJ whole genome shotgun (WGS) entry which is preliminary data.</text>
</comment>
<dbReference type="InterPro" id="IPR002771">
    <property type="entry name" value="Multi_antbiot-R_MarC"/>
</dbReference>
<evidence type="ECO:0000256" key="1">
    <source>
        <dbReference type="ARBA" id="ARBA00004651"/>
    </source>
</evidence>
<accession>A0ABU9UC31</accession>
<comment type="similarity">
    <text evidence="2 7">Belongs to the UPF0056 (MarC) family.</text>
</comment>
<keyword evidence="6 7" id="KW-0472">Membrane</keyword>
<proteinExistence type="inferred from homology"/>
<keyword evidence="9" id="KW-1185">Reference proteome</keyword>
<dbReference type="Pfam" id="PF01914">
    <property type="entry name" value="MarC"/>
    <property type="match status" value="1"/>
</dbReference>
<sequence length="195" mass="21149">MDIIATMITLILIMDPFGNIPTFLSLLKEYPAKKRQIIIVREMLIALIILLAFLYLGEHILGAMHIKRQALGISGGIVLLMISIKMVFPTGKEQEALRQEPLIVPLAMPLIAGPSAIAMLTLLASQYPGQKTRLAISLAGAWAVSLIILLSAGIIKKLLGKQGIAAVERLMGMLLIAMSIQMLLDGLLSYLTPLL</sequence>
<dbReference type="NCBIfam" id="TIGR00427">
    <property type="entry name" value="NAAT family transporter"/>
    <property type="match status" value="1"/>
</dbReference>
<feature type="transmembrane region" description="Helical" evidence="7">
    <location>
        <begin position="6"/>
        <end position="27"/>
    </location>
</feature>
<protein>
    <recommendedName>
        <fullName evidence="7">UPF0056 membrane protein</fullName>
    </recommendedName>
</protein>
<dbReference type="Proteomes" id="UP001466331">
    <property type="component" value="Unassembled WGS sequence"/>
</dbReference>
<evidence type="ECO:0000256" key="4">
    <source>
        <dbReference type="ARBA" id="ARBA00022692"/>
    </source>
</evidence>
<feature type="transmembrane region" description="Helical" evidence="7">
    <location>
        <begin position="171"/>
        <end position="191"/>
    </location>
</feature>
<dbReference type="EMBL" id="JBCHKQ010000002">
    <property type="protein sequence ID" value="MEM5948222.1"/>
    <property type="molecule type" value="Genomic_DNA"/>
</dbReference>
<name>A0ABU9UC31_9SPIR</name>
<comment type="subcellular location">
    <subcellularLocation>
        <location evidence="1 7">Cell membrane</location>
        <topology evidence="1 7">Multi-pass membrane protein</topology>
    </subcellularLocation>
</comment>
<evidence type="ECO:0000256" key="5">
    <source>
        <dbReference type="ARBA" id="ARBA00022989"/>
    </source>
</evidence>
<feature type="transmembrane region" description="Helical" evidence="7">
    <location>
        <begin position="39"/>
        <end position="57"/>
    </location>
</feature>
<gene>
    <name evidence="8" type="ORF">WKV44_06675</name>
</gene>
<keyword evidence="4 7" id="KW-0812">Transmembrane</keyword>
<keyword evidence="5 7" id="KW-1133">Transmembrane helix</keyword>
<evidence type="ECO:0000313" key="8">
    <source>
        <dbReference type="EMBL" id="MEM5948222.1"/>
    </source>
</evidence>
<dbReference type="RefSeq" id="WP_420069668.1">
    <property type="nucleotide sequence ID" value="NZ_JBCHKQ010000002.1"/>
</dbReference>
<dbReference type="PANTHER" id="PTHR33508">
    <property type="entry name" value="UPF0056 MEMBRANE PROTEIN YHCE"/>
    <property type="match status" value="1"/>
</dbReference>
<feature type="transmembrane region" description="Helical" evidence="7">
    <location>
        <begin position="102"/>
        <end position="124"/>
    </location>
</feature>
<evidence type="ECO:0000256" key="7">
    <source>
        <dbReference type="RuleBase" id="RU362048"/>
    </source>
</evidence>
<evidence type="ECO:0000313" key="9">
    <source>
        <dbReference type="Proteomes" id="UP001466331"/>
    </source>
</evidence>
<feature type="transmembrane region" description="Helical" evidence="7">
    <location>
        <begin position="136"/>
        <end position="159"/>
    </location>
</feature>